<sequence>MRAPLAFSLALSLAAFSAVLAADAAGEACAAPAVPLPLPLTLDGVSPTVKAAEYAVRGRLLDRSVELSALLAAGASLPFSQIVRCNIGNPQALGQKPLSFVRRVLSLLMNPELLEAPPPAYPADVIARAKLYAAAVPSVGAYSDSQGIAVVREHVAEFIASRDGFPSSPSDIFLTDGASAGVKALMQLMIRGPHDAVLAPIPQYPLYSATAAMLNGTLAGYYLDEATSWGVVEAELRRALARAVDKGATARALVVINPGNPTGQSLPKEVVEMILRFAASEGLVLMADEVYQENVYGDAPPFYSFKRALAELRLAGEKGDAAAASLAARAQLISFHSTSKGFIGECGLRGGYFELQNIPDDVKAQITKLASVSLCSNVVGQFATGLMVRPPREGEPSHAEYSAERAAILASLAKRATHTAAVLNSLPGISCNAAEGAMYLFPQLHLPPRAVAAAEAEGAKADEFYALRLLEATGLVVVPGSGFGQADGTWHFRTTFLPPDDQLEDVLKRLAVFQRDFMAQYE</sequence>
<name>A0AB34J8B1_PRYPA</name>
<evidence type="ECO:0000256" key="4">
    <source>
        <dbReference type="ARBA" id="ARBA00022679"/>
    </source>
</evidence>
<evidence type="ECO:0000256" key="7">
    <source>
        <dbReference type="SAM" id="SignalP"/>
    </source>
</evidence>
<proteinExistence type="inferred from homology"/>
<gene>
    <name evidence="9" type="ORF">AB1Y20_003887</name>
</gene>
<evidence type="ECO:0000259" key="8">
    <source>
        <dbReference type="Pfam" id="PF00155"/>
    </source>
</evidence>
<evidence type="ECO:0000256" key="1">
    <source>
        <dbReference type="ARBA" id="ARBA00001933"/>
    </source>
</evidence>
<dbReference type="CDD" id="cd00609">
    <property type="entry name" value="AAT_like"/>
    <property type="match status" value="1"/>
</dbReference>
<protein>
    <recommendedName>
        <fullName evidence="8">Aminotransferase class I/classII large domain-containing protein</fullName>
    </recommendedName>
</protein>
<dbReference type="InterPro" id="IPR004839">
    <property type="entry name" value="Aminotransferase_I/II_large"/>
</dbReference>
<dbReference type="InterPro" id="IPR045088">
    <property type="entry name" value="ALAT1/2-like"/>
</dbReference>
<feature type="chain" id="PRO_5044321508" description="Aminotransferase class I/classII large domain-containing protein" evidence="7">
    <location>
        <begin position="22"/>
        <end position="522"/>
    </location>
</feature>
<dbReference type="PANTHER" id="PTHR11751">
    <property type="entry name" value="ALANINE AMINOTRANSFERASE"/>
    <property type="match status" value="1"/>
</dbReference>
<dbReference type="InterPro" id="IPR015422">
    <property type="entry name" value="PyrdxlP-dep_Trfase_small"/>
</dbReference>
<evidence type="ECO:0000256" key="2">
    <source>
        <dbReference type="ARBA" id="ARBA00011738"/>
    </source>
</evidence>
<dbReference type="GO" id="GO:0030170">
    <property type="term" value="F:pyridoxal phosphate binding"/>
    <property type="evidence" value="ECO:0007669"/>
    <property type="project" value="InterPro"/>
</dbReference>
<dbReference type="AlphaFoldDB" id="A0AB34J8B1"/>
<comment type="caution">
    <text evidence="9">The sequence shown here is derived from an EMBL/GenBank/DDBJ whole genome shotgun (WGS) entry which is preliminary data.</text>
</comment>
<accession>A0AB34J8B1</accession>
<evidence type="ECO:0000256" key="5">
    <source>
        <dbReference type="ARBA" id="ARBA00022898"/>
    </source>
</evidence>
<feature type="domain" description="Aminotransferase class I/classII large" evidence="8">
    <location>
        <begin position="124"/>
        <end position="510"/>
    </location>
</feature>
<keyword evidence="5" id="KW-0663">Pyridoxal phosphate</keyword>
<reference evidence="9 10" key="1">
    <citation type="journal article" date="2024" name="Science">
        <title>Giant polyketide synthase enzymes in the biosynthesis of giant marine polyether toxins.</title>
        <authorList>
            <person name="Fallon T.R."/>
            <person name="Shende V.V."/>
            <person name="Wierzbicki I.H."/>
            <person name="Pendleton A.L."/>
            <person name="Watervoot N.F."/>
            <person name="Auber R.P."/>
            <person name="Gonzalez D.J."/>
            <person name="Wisecaver J.H."/>
            <person name="Moore B.S."/>
        </authorList>
    </citation>
    <scope>NUCLEOTIDE SEQUENCE [LARGE SCALE GENOMIC DNA]</scope>
    <source>
        <strain evidence="9 10">12B1</strain>
    </source>
</reference>
<dbReference type="GO" id="GO:0008483">
    <property type="term" value="F:transaminase activity"/>
    <property type="evidence" value="ECO:0007669"/>
    <property type="project" value="UniProtKB-KW"/>
</dbReference>
<dbReference type="Gene3D" id="3.90.1150.10">
    <property type="entry name" value="Aspartate Aminotransferase, domain 1"/>
    <property type="match status" value="1"/>
</dbReference>
<evidence type="ECO:0000313" key="10">
    <source>
        <dbReference type="Proteomes" id="UP001515480"/>
    </source>
</evidence>
<dbReference type="Gene3D" id="3.40.640.10">
    <property type="entry name" value="Type I PLP-dependent aspartate aminotransferase-like (Major domain)"/>
    <property type="match status" value="1"/>
</dbReference>
<comment type="similarity">
    <text evidence="6">Belongs to the class-I pyridoxal-phosphate-dependent aminotransferase family. Alanine aminotransferase subfamily.</text>
</comment>
<evidence type="ECO:0000256" key="6">
    <source>
        <dbReference type="ARBA" id="ARBA00025785"/>
    </source>
</evidence>
<evidence type="ECO:0000256" key="3">
    <source>
        <dbReference type="ARBA" id="ARBA00022576"/>
    </source>
</evidence>
<keyword evidence="10" id="KW-1185">Reference proteome</keyword>
<dbReference type="PANTHER" id="PTHR11751:SF29">
    <property type="entry name" value="ALANINE TRANSAMINASE"/>
    <property type="match status" value="1"/>
</dbReference>
<keyword evidence="3" id="KW-0032">Aminotransferase</keyword>
<dbReference type="SUPFAM" id="SSF53383">
    <property type="entry name" value="PLP-dependent transferases"/>
    <property type="match status" value="1"/>
</dbReference>
<organism evidence="9 10">
    <name type="scientific">Prymnesium parvum</name>
    <name type="common">Toxic golden alga</name>
    <dbReference type="NCBI Taxonomy" id="97485"/>
    <lineage>
        <taxon>Eukaryota</taxon>
        <taxon>Haptista</taxon>
        <taxon>Haptophyta</taxon>
        <taxon>Prymnesiophyceae</taxon>
        <taxon>Prymnesiales</taxon>
        <taxon>Prymnesiaceae</taxon>
        <taxon>Prymnesium</taxon>
    </lineage>
</organism>
<comment type="cofactor">
    <cofactor evidence="1">
        <name>pyridoxal 5'-phosphate</name>
        <dbReference type="ChEBI" id="CHEBI:597326"/>
    </cofactor>
</comment>
<dbReference type="FunFam" id="3.90.1150.10:FF:000010">
    <property type="entry name" value="Alanine aminotransferase 2"/>
    <property type="match status" value="1"/>
</dbReference>
<dbReference type="Gene3D" id="1.10.287.1970">
    <property type="match status" value="1"/>
</dbReference>
<dbReference type="Pfam" id="PF00155">
    <property type="entry name" value="Aminotran_1_2"/>
    <property type="match status" value="1"/>
</dbReference>
<keyword evidence="4" id="KW-0808">Transferase</keyword>
<keyword evidence="7" id="KW-0732">Signal</keyword>
<comment type="subunit">
    <text evidence="2">Homodimer.</text>
</comment>
<dbReference type="InterPro" id="IPR015421">
    <property type="entry name" value="PyrdxlP-dep_Trfase_major"/>
</dbReference>
<dbReference type="InterPro" id="IPR015424">
    <property type="entry name" value="PyrdxlP-dep_Trfase"/>
</dbReference>
<dbReference type="Proteomes" id="UP001515480">
    <property type="component" value="Unassembled WGS sequence"/>
</dbReference>
<evidence type="ECO:0000313" key="9">
    <source>
        <dbReference type="EMBL" id="KAL1514801.1"/>
    </source>
</evidence>
<feature type="signal peptide" evidence="7">
    <location>
        <begin position="1"/>
        <end position="21"/>
    </location>
</feature>
<dbReference type="FunFam" id="3.40.640.10:FF:000012">
    <property type="entry name" value="alanine aminotransferase 2"/>
    <property type="match status" value="1"/>
</dbReference>
<dbReference type="EMBL" id="JBGBPQ010000012">
    <property type="protein sequence ID" value="KAL1514801.1"/>
    <property type="molecule type" value="Genomic_DNA"/>
</dbReference>